<evidence type="ECO:0000313" key="2">
    <source>
        <dbReference type="Proteomes" id="UP001164459"/>
    </source>
</evidence>
<evidence type="ECO:0000313" key="1">
    <source>
        <dbReference type="EMBL" id="WAS89743.1"/>
    </source>
</evidence>
<proteinExistence type="predicted"/>
<protein>
    <submittedName>
        <fullName evidence="1">Uncharacterized protein</fullName>
    </submittedName>
</protein>
<dbReference type="RefSeq" id="WP_269032053.1">
    <property type="nucleotide sequence ID" value="NZ_CP114040.1"/>
</dbReference>
<keyword evidence="2" id="KW-1185">Reference proteome</keyword>
<accession>A0ABY7GS25</accession>
<name>A0ABY7GS25_9BACT</name>
<dbReference type="EMBL" id="CP114040">
    <property type="protein sequence ID" value="WAS89743.1"/>
    <property type="molecule type" value="Genomic_DNA"/>
</dbReference>
<gene>
    <name evidence="1" type="ORF">O0S08_26420</name>
</gene>
<dbReference type="Proteomes" id="UP001164459">
    <property type="component" value="Chromosome"/>
</dbReference>
<reference evidence="1" key="1">
    <citation type="submission" date="2022-11" db="EMBL/GenBank/DDBJ databases">
        <title>Minimal conservation of predation-associated metabolite biosynthetic gene clusters underscores biosynthetic potential of Myxococcota including descriptions for ten novel species: Archangium lansinium sp. nov., Myxococcus landrumus sp. nov., Nannocystis bai.</title>
        <authorList>
            <person name="Ahearne A."/>
            <person name="Stevens C."/>
            <person name="Dowd S."/>
        </authorList>
    </citation>
    <scope>NUCLEOTIDE SEQUENCE</scope>
    <source>
        <strain evidence="1">Fl3</strain>
    </source>
</reference>
<organism evidence="1 2">
    <name type="scientific">Nannocystis punicea</name>
    <dbReference type="NCBI Taxonomy" id="2995304"/>
    <lineage>
        <taxon>Bacteria</taxon>
        <taxon>Pseudomonadati</taxon>
        <taxon>Myxococcota</taxon>
        <taxon>Polyangia</taxon>
        <taxon>Nannocystales</taxon>
        <taxon>Nannocystaceae</taxon>
        <taxon>Nannocystis</taxon>
    </lineage>
</organism>
<sequence length="136" mass="15562">MFTQLAARQSEVVTAFMDSLEPELSWRRAFIHAEFPADDPDAMSLTEAFLVLARPDPARPHWLPLEFPVIAALERLYRDYLAAGQGFTQLDLSIAAPDGKYRFEFSRDPSPRLNGQRDPDAEPRLLRRYADLLAER</sequence>